<keyword evidence="6 12" id="KW-0418">Kinase</keyword>
<organism evidence="12 13">
    <name type="scientific">Azospirillum humicireducens</name>
    <dbReference type="NCBI Taxonomy" id="1226968"/>
    <lineage>
        <taxon>Bacteria</taxon>
        <taxon>Pseudomonadati</taxon>
        <taxon>Pseudomonadota</taxon>
        <taxon>Alphaproteobacteria</taxon>
        <taxon>Rhodospirillales</taxon>
        <taxon>Azospirillaceae</taxon>
        <taxon>Azospirillum</taxon>
    </lineage>
</organism>
<dbReference type="SUPFAM" id="SSF55785">
    <property type="entry name" value="PYP-like sensor domain (PAS domain)"/>
    <property type="match status" value="1"/>
</dbReference>
<name>A0A2R4VQR9_9PROT</name>
<dbReference type="SUPFAM" id="SSF47384">
    <property type="entry name" value="Homodimeric domain of signal transducing histidine kinase"/>
    <property type="match status" value="1"/>
</dbReference>
<dbReference type="InterPro" id="IPR003661">
    <property type="entry name" value="HisK_dim/P_dom"/>
</dbReference>
<dbReference type="GO" id="GO:0005524">
    <property type="term" value="F:ATP binding"/>
    <property type="evidence" value="ECO:0007669"/>
    <property type="project" value="UniProtKB-KW"/>
</dbReference>
<feature type="transmembrane region" description="Helical" evidence="10">
    <location>
        <begin position="72"/>
        <end position="90"/>
    </location>
</feature>
<dbReference type="InterPro" id="IPR036890">
    <property type="entry name" value="HATPase_C_sf"/>
</dbReference>
<dbReference type="OrthoDB" id="9795133at2"/>
<dbReference type="InterPro" id="IPR036097">
    <property type="entry name" value="HisK_dim/P_sf"/>
</dbReference>
<dbReference type="Gene3D" id="3.30.450.20">
    <property type="entry name" value="PAS domain"/>
    <property type="match status" value="1"/>
</dbReference>
<evidence type="ECO:0000256" key="8">
    <source>
        <dbReference type="ARBA" id="ARBA00023012"/>
    </source>
</evidence>
<dbReference type="CDD" id="cd00082">
    <property type="entry name" value="HisKA"/>
    <property type="match status" value="1"/>
</dbReference>
<evidence type="ECO:0000256" key="3">
    <source>
        <dbReference type="ARBA" id="ARBA00022553"/>
    </source>
</evidence>
<feature type="domain" description="Histidine kinase" evidence="11">
    <location>
        <begin position="311"/>
        <end position="532"/>
    </location>
</feature>
<dbReference type="GO" id="GO:0000155">
    <property type="term" value="F:phosphorelay sensor kinase activity"/>
    <property type="evidence" value="ECO:0007669"/>
    <property type="project" value="InterPro"/>
</dbReference>
<keyword evidence="10" id="KW-1133">Transmembrane helix</keyword>
<accession>A0A2R4VQR9</accession>
<proteinExistence type="predicted"/>
<dbReference type="PRINTS" id="PR00344">
    <property type="entry name" value="BCTRLSENSOR"/>
</dbReference>
<dbReference type="EMBL" id="CP028902">
    <property type="protein sequence ID" value="AWB06762.1"/>
    <property type="molecule type" value="Genomic_DNA"/>
</dbReference>
<dbReference type="Pfam" id="PF02518">
    <property type="entry name" value="HATPase_c"/>
    <property type="match status" value="1"/>
</dbReference>
<keyword evidence="12" id="KW-0614">Plasmid</keyword>
<keyword evidence="5" id="KW-0547">Nucleotide-binding</keyword>
<dbReference type="Proteomes" id="UP000077405">
    <property type="component" value="Plasmid pYZ1"/>
</dbReference>
<evidence type="ECO:0000256" key="6">
    <source>
        <dbReference type="ARBA" id="ARBA00022777"/>
    </source>
</evidence>
<feature type="transmembrane region" description="Helical" evidence="10">
    <location>
        <begin position="96"/>
        <end position="115"/>
    </location>
</feature>
<dbReference type="Pfam" id="PF00512">
    <property type="entry name" value="HisKA"/>
    <property type="match status" value="1"/>
</dbReference>
<evidence type="ECO:0000256" key="7">
    <source>
        <dbReference type="ARBA" id="ARBA00022840"/>
    </source>
</evidence>
<evidence type="ECO:0000313" key="13">
    <source>
        <dbReference type="Proteomes" id="UP000077405"/>
    </source>
</evidence>
<keyword evidence="8" id="KW-0902">Two-component regulatory system</keyword>
<dbReference type="SMART" id="SM00388">
    <property type="entry name" value="HisKA"/>
    <property type="match status" value="1"/>
</dbReference>
<keyword evidence="10" id="KW-0472">Membrane</keyword>
<dbReference type="AlphaFoldDB" id="A0A2R4VQR9"/>
<feature type="compositionally biased region" description="Pro residues" evidence="9">
    <location>
        <begin position="535"/>
        <end position="553"/>
    </location>
</feature>
<evidence type="ECO:0000259" key="11">
    <source>
        <dbReference type="PROSITE" id="PS50109"/>
    </source>
</evidence>
<dbReference type="EC" id="2.7.13.3" evidence="2"/>
<feature type="region of interest" description="Disordered" evidence="9">
    <location>
        <begin position="531"/>
        <end position="565"/>
    </location>
</feature>
<keyword evidence="3" id="KW-0597">Phosphoprotein</keyword>
<evidence type="ECO:0000256" key="2">
    <source>
        <dbReference type="ARBA" id="ARBA00012438"/>
    </source>
</evidence>
<dbReference type="InterPro" id="IPR005467">
    <property type="entry name" value="His_kinase_dom"/>
</dbReference>
<gene>
    <name evidence="12" type="ORF">A6A40_17055</name>
</gene>
<feature type="transmembrane region" description="Helical" evidence="10">
    <location>
        <begin position="48"/>
        <end position="65"/>
    </location>
</feature>
<keyword evidence="7" id="KW-0067">ATP-binding</keyword>
<dbReference type="Gene3D" id="3.30.565.10">
    <property type="entry name" value="Histidine kinase-like ATPase, C-terminal domain"/>
    <property type="match status" value="1"/>
</dbReference>
<dbReference type="PROSITE" id="PS50109">
    <property type="entry name" value="HIS_KIN"/>
    <property type="match status" value="1"/>
</dbReference>
<comment type="catalytic activity">
    <reaction evidence="1">
        <text>ATP + protein L-histidine = ADP + protein N-phospho-L-histidine.</text>
        <dbReference type="EC" id="2.7.13.3"/>
    </reaction>
</comment>
<reference evidence="12 13" key="1">
    <citation type="submission" date="2018-04" db="EMBL/GenBank/DDBJ databases">
        <title>Complete genome sequence of the nitrogen-fixing bacterium Azospirillum humicireducens type strain SgZ-5.</title>
        <authorList>
            <person name="Yu Z."/>
        </authorList>
    </citation>
    <scope>NUCLEOTIDE SEQUENCE [LARGE SCALE GENOMIC DNA]</scope>
    <source>
        <strain evidence="12 13">SgZ-5</strain>
        <plasmid evidence="12 13">pYZ1</plasmid>
    </source>
</reference>
<dbReference type="InterPro" id="IPR003594">
    <property type="entry name" value="HATPase_dom"/>
</dbReference>
<dbReference type="Gene3D" id="1.10.287.130">
    <property type="match status" value="1"/>
</dbReference>
<sequence length="565" mass="59958">MGARGGAGAVPGGSHMAGRPDELRLGVLAIPLALGVFVVDTFTDIESAIAVLYVLVLLLAATMLSRRGILRVAAGCGSLAVLSFLLSHRHDMDLSAVLRCGVSLSAILITGALLVRDHDSRVLLVRANGALARSEKRYRAMFEQTRVSLWEQDFTAVTAALDALRAGGVTDLAAHVQAHPGWAREIGALIVTTNVNDATLELLGAADRAQVLGPLERFLPEDDPAMPQVLLALWEGRDRLEGRAQMIAVDGRVLTVLLGISFPDDGIGFDQIVVGIVDITQRERTQEALLAAQAELARAARAATLGALSASIAHELNQPLGAIVLNAQACLRWLRRDPPDIETAAKAVDRMIRDGKRAAEIVQRTRGMLVKDARCDETIDLRELVEEVAQLLERELSAAAAVLSTDFASDFPPVRGSRVGLQQVLINLVTNGLHAMAEAGSPRRDLTVSVDNSPEDIQGMAQVRVSVRDRGRGIDEGNRARLFDPFFTTRPDGMGMGLAICRSTVESCGGTLSVHNHPEGGAVFEFTIPAAAPAPSIPSPPTPSPPTPSPPTPSLGAPLAPARKD</sequence>
<feature type="transmembrane region" description="Helical" evidence="10">
    <location>
        <begin position="23"/>
        <end position="42"/>
    </location>
</feature>
<evidence type="ECO:0000256" key="1">
    <source>
        <dbReference type="ARBA" id="ARBA00000085"/>
    </source>
</evidence>
<dbReference type="InterPro" id="IPR004358">
    <property type="entry name" value="Sig_transdc_His_kin-like_C"/>
</dbReference>
<keyword evidence="10" id="KW-0812">Transmembrane</keyword>
<geneLocation type="plasmid" evidence="12 13">
    <name>pYZ1</name>
</geneLocation>
<evidence type="ECO:0000313" key="12">
    <source>
        <dbReference type="EMBL" id="AWB06762.1"/>
    </source>
</evidence>
<keyword evidence="4" id="KW-0808">Transferase</keyword>
<dbReference type="PANTHER" id="PTHR43065">
    <property type="entry name" value="SENSOR HISTIDINE KINASE"/>
    <property type="match status" value="1"/>
</dbReference>
<keyword evidence="13" id="KW-1185">Reference proteome</keyword>
<dbReference type="InterPro" id="IPR035965">
    <property type="entry name" value="PAS-like_dom_sf"/>
</dbReference>
<protein>
    <recommendedName>
        <fullName evidence="2">histidine kinase</fullName>
        <ecNumber evidence="2">2.7.13.3</ecNumber>
    </recommendedName>
</protein>
<evidence type="ECO:0000256" key="9">
    <source>
        <dbReference type="SAM" id="MobiDB-lite"/>
    </source>
</evidence>
<dbReference type="PANTHER" id="PTHR43065:SF10">
    <property type="entry name" value="PEROXIDE STRESS-ACTIVATED HISTIDINE KINASE MAK3"/>
    <property type="match status" value="1"/>
</dbReference>
<evidence type="ECO:0000256" key="5">
    <source>
        <dbReference type="ARBA" id="ARBA00022741"/>
    </source>
</evidence>
<dbReference type="SMART" id="SM00387">
    <property type="entry name" value="HATPase_c"/>
    <property type="match status" value="1"/>
</dbReference>
<dbReference type="SUPFAM" id="SSF55874">
    <property type="entry name" value="ATPase domain of HSP90 chaperone/DNA topoisomerase II/histidine kinase"/>
    <property type="match status" value="1"/>
</dbReference>
<feature type="compositionally biased region" description="Low complexity" evidence="9">
    <location>
        <begin position="554"/>
        <end position="565"/>
    </location>
</feature>
<dbReference type="KEGG" id="ahu:A6A40_17055"/>
<evidence type="ECO:0000256" key="10">
    <source>
        <dbReference type="SAM" id="Phobius"/>
    </source>
</evidence>
<evidence type="ECO:0000256" key="4">
    <source>
        <dbReference type="ARBA" id="ARBA00022679"/>
    </source>
</evidence>